<dbReference type="GO" id="GO:0005737">
    <property type="term" value="C:cytoplasm"/>
    <property type="evidence" value="ECO:0007669"/>
    <property type="project" value="TreeGrafter"/>
</dbReference>
<dbReference type="Gene3D" id="3.40.50.300">
    <property type="entry name" value="P-loop containing nucleotide triphosphate hydrolases"/>
    <property type="match status" value="1"/>
</dbReference>
<dbReference type="Proteomes" id="UP000245946">
    <property type="component" value="Unassembled WGS sequence"/>
</dbReference>
<evidence type="ECO:0000259" key="4">
    <source>
        <dbReference type="PROSITE" id="PS51718"/>
    </source>
</evidence>
<dbReference type="SUPFAM" id="SSF52540">
    <property type="entry name" value="P-loop containing nucleoside triphosphate hydrolases"/>
    <property type="match status" value="1"/>
</dbReference>
<sequence>MSSNGDTHTATAHLEAYAQRQRHLADQLRAHGLDRELDVPKIVIIGSQSAGKSSVLEALSQIAFPRAAGTCTRCPADVRLSYHEGPWQCEVYTRLLKDAEGNEEIREEPFGETICDPALVSGRIRRAQRYVLNPELGLETCLTANKLPALSATKFTENPVVLHVRGPTCPNLTLVDLPGIIANVADGEAPENIELIKQLARAHIQSENTIILLAVTMADDFQNQAGVALAKEADPDRRRTLGVLTKPDRIQQGEFENWLPVINGKANPLRLGYHVVKNPTTMELNERITFEAARESEEAFLQTGTWQSLSFEVKQRLGTRKLSARLSVLLGDLIKQKLPGILQQLREQQRSVAAEIKNLPMEIKASKSVSYTMGLVQKFANELCAHINPNSAHPAFRKELREIVIQLERQLFYMRPLVTPFVDEEVYAITLEPFKSKSNAVKAADKPAAESFTFKPRAASPEAKILGKLADTTSSVRTRPVLVDLTVTLKDDNFAELETPPGFDPMRLTLTDILERCDGATVDMLPFNCPWSIKETLITESVKHWNELAKAAFDRAQELLHNKYTSLATSHFAQYSFGGLEDAAASSMAELVQETVNDAWPFIEKVCDLELWPHTMNKDEFERQRSEFFEAFYEMRQENMPRPDAQTPGDPTDAQSCHEKWASELSIAAELCSSWKIAFRRFIDAFQGALTVHFIRPVSTAAFERVMEDLGLTGEHNEPRAREYLREAHDVAAKREELDNKKKRLDRGLKAVAEFQRGGSM</sequence>
<dbReference type="Pfam" id="PF00350">
    <property type="entry name" value="Dynamin_N"/>
    <property type="match status" value="1"/>
</dbReference>
<gene>
    <name evidence="5" type="ORF">FA09DRAFT_327678</name>
</gene>
<keyword evidence="6" id="KW-1185">Reference proteome</keyword>
<dbReference type="InterPro" id="IPR000375">
    <property type="entry name" value="Dynamin_stalk"/>
</dbReference>
<dbReference type="SMART" id="SM00053">
    <property type="entry name" value="DYNc"/>
    <property type="match status" value="1"/>
</dbReference>
<evidence type="ECO:0000259" key="3">
    <source>
        <dbReference type="PROSITE" id="PS51388"/>
    </source>
</evidence>
<dbReference type="EMBL" id="KZ819284">
    <property type="protein sequence ID" value="PWO00965.1"/>
    <property type="molecule type" value="Genomic_DNA"/>
</dbReference>
<dbReference type="InterPro" id="IPR045063">
    <property type="entry name" value="Dynamin_N"/>
</dbReference>
<protein>
    <recommendedName>
        <fullName evidence="7">P-loop containing nucleoside triphosphate hydrolase protein</fullName>
    </recommendedName>
</protein>
<evidence type="ECO:0008006" key="7">
    <source>
        <dbReference type="Google" id="ProtNLM"/>
    </source>
</evidence>
<dbReference type="GO" id="GO:0016020">
    <property type="term" value="C:membrane"/>
    <property type="evidence" value="ECO:0007669"/>
    <property type="project" value="TreeGrafter"/>
</dbReference>
<accession>A0A316ZIV4</accession>
<dbReference type="InterPro" id="IPR030381">
    <property type="entry name" value="G_DYNAMIN_dom"/>
</dbReference>
<dbReference type="GeneID" id="37269026"/>
<evidence type="ECO:0000256" key="2">
    <source>
        <dbReference type="ARBA" id="ARBA00023134"/>
    </source>
</evidence>
<dbReference type="PROSITE" id="PS51718">
    <property type="entry name" value="G_DYNAMIN_2"/>
    <property type="match status" value="1"/>
</dbReference>
<dbReference type="InterPro" id="IPR027417">
    <property type="entry name" value="P-loop_NTPase"/>
</dbReference>
<feature type="domain" description="Dynamin-type G" evidence="4">
    <location>
        <begin position="36"/>
        <end position="339"/>
    </location>
</feature>
<organism evidence="5 6">
    <name type="scientific">Tilletiopsis washingtonensis</name>
    <dbReference type="NCBI Taxonomy" id="58919"/>
    <lineage>
        <taxon>Eukaryota</taxon>
        <taxon>Fungi</taxon>
        <taxon>Dikarya</taxon>
        <taxon>Basidiomycota</taxon>
        <taxon>Ustilaginomycotina</taxon>
        <taxon>Exobasidiomycetes</taxon>
        <taxon>Entylomatales</taxon>
        <taxon>Entylomatales incertae sedis</taxon>
        <taxon>Tilletiopsis</taxon>
    </lineage>
</organism>
<dbReference type="GO" id="GO:0005874">
    <property type="term" value="C:microtubule"/>
    <property type="evidence" value="ECO:0007669"/>
    <property type="project" value="TreeGrafter"/>
</dbReference>
<evidence type="ECO:0000256" key="1">
    <source>
        <dbReference type="ARBA" id="ARBA00022741"/>
    </source>
</evidence>
<evidence type="ECO:0000313" key="5">
    <source>
        <dbReference type="EMBL" id="PWO00965.1"/>
    </source>
</evidence>
<dbReference type="GO" id="GO:0005525">
    <property type="term" value="F:GTP binding"/>
    <property type="evidence" value="ECO:0007669"/>
    <property type="project" value="InterPro"/>
</dbReference>
<dbReference type="InterPro" id="IPR001401">
    <property type="entry name" value="Dynamin_GTPase"/>
</dbReference>
<dbReference type="OrthoDB" id="5061070at2759"/>
<evidence type="ECO:0000313" key="6">
    <source>
        <dbReference type="Proteomes" id="UP000245946"/>
    </source>
</evidence>
<dbReference type="CDD" id="cd08771">
    <property type="entry name" value="DLP_1"/>
    <property type="match status" value="1"/>
</dbReference>
<dbReference type="STRING" id="58919.A0A316ZIV4"/>
<dbReference type="RefSeq" id="XP_025601243.1">
    <property type="nucleotide sequence ID" value="XM_025741482.1"/>
</dbReference>
<dbReference type="PROSITE" id="PS51388">
    <property type="entry name" value="GED"/>
    <property type="match status" value="1"/>
</dbReference>
<keyword evidence="1" id="KW-0547">Nucleotide-binding</keyword>
<reference evidence="5 6" key="1">
    <citation type="journal article" date="2018" name="Mol. Biol. Evol.">
        <title>Broad Genomic Sampling Reveals a Smut Pathogenic Ancestry of the Fungal Clade Ustilaginomycotina.</title>
        <authorList>
            <person name="Kijpornyongpan T."/>
            <person name="Mondo S.J."/>
            <person name="Barry K."/>
            <person name="Sandor L."/>
            <person name="Lee J."/>
            <person name="Lipzen A."/>
            <person name="Pangilinan J."/>
            <person name="LaButti K."/>
            <person name="Hainaut M."/>
            <person name="Henrissat B."/>
            <person name="Grigoriev I.V."/>
            <person name="Spatafora J.W."/>
            <person name="Aime M.C."/>
        </authorList>
    </citation>
    <scope>NUCLEOTIDE SEQUENCE [LARGE SCALE GENOMIC DNA]</scope>
    <source>
        <strain evidence="5 6">MCA 4186</strain>
    </source>
</reference>
<dbReference type="PRINTS" id="PR00195">
    <property type="entry name" value="DYNAMIN"/>
</dbReference>
<name>A0A316ZIV4_9BASI</name>
<dbReference type="PANTHER" id="PTHR11566">
    <property type="entry name" value="DYNAMIN"/>
    <property type="match status" value="1"/>
</dbReference>
<proteinExistence type="predicted"/>
<feature type="domain" description="GED" evidence="3">
    <location>
        <begin position="664"/>
        <end position="760"/>
    </location>
</feature>
<dbReference type="InterPro" id="IPR022812">
    <property type="entry name" value="Dynamin"/>
</dbReference>
<dbReference type="GO" id="GO:0003924">
    <property type="term" value="F:GTPase activity"/>
    <property type="evidence" value="ECO:0007669"/>
    <property type="project" value="InterPro"/>
</dbReference>
<dbReference type="GO" id="GO:0008017">
    <property type="term" value="F:microtubule binding"/>
    <property type="evidence" value="ECO:0007669"/>
    <property type="project" value="TreeGrafter"/>
</dbReference>
<dbReference type="Pfam" id="PF01031">
    <property type="entry name" value="Dynamin_M"/>
    <property type="match status" value="1"/>
</dbReference>
<dbReference type="Gene3D" id="1.20.120.1240">
    <property type="entry name" value="Dynamin, middle domain"/>
    <property type="match status" value="1"/>
</dbReference>
<dbReference type="AlphaFoldDB" id="A0A316ZIV4"/>
<dbReference type="InterPro" id="IPR020850">
    <property type="entry name" value="GED_dom"/>
</dbReference>
<keyword evidence="2" id="KW-0342">GTP-binding</keyword>